<dbReference type="Proteomes" id="UP000239388">
    <property type="component" value="Unassembled WGS sequence"/>
</dbReference>
<protein>
    <submittedName>
        <fullName evidence="2">DUF4381 domain-containing protein</fullName>
    </submittedName>
</protein>
<gene>
    <name evidence="2" type="ORF">C5Y98_06365</name>
</gene>
<sequence length="154" mass="16795">MNDDPTNLDRLHDIVMPPAVPWFPLASGWYVLIALVVAVTIWGLIAAWRSWQAGAYRRAALAQLEGTQTVAEIGEILRRTALVIAPRAAIAPLVGDAWADWLESRADRTMSADVRRQLVDGGYAPNANQADLGPLRSYAAGWIKSHRPSAVEQG</sequence>
<evidence type="ECO:0000313" key="3">
    <source>
        <dbReference type="Proteomes" id="UP000239388"/>
    </source>
</evidence>
<keyword evidence="1" id="KW-0812">Transmembrane</keyword>
<dbReference type="OrthoDB" id="283083at2"/>
<evidence type="ECO:0000256" key="1">
    <source>
        <dbReference type="SAM" id="Phobius"/>
    </source>
</evidence>
<dbReference type="RefSeq" id="WP_105352605.1">
    <property type="nucleotide sequence ID" value="NZ_PUIB01000009.1"/>
</dbReference>
<dbReference type="EMBL" id="PUIB01000009">
    <property type="protein sequence ID" value="PQO40222.1"/>
    <property type="molecule type" value="Genomic_DNA"/>
</dbReference>
<comment type="caution">
    <text evidence="2">The sequence shown here is derived from an EMBL/GenBank/DDBJ whole genome shotgun (WGS) entry which is preliminary data.</text>
</comment>
<accession>A0A2S8G6Z1</accession>
<reference evidence="2 3" key="1">
    <citation type="submission" date="2018-02" db="EMBL/GenBank/DDBJ databases">
        <title>Comparative genomes isolates from brazilian mangrove.</title>
        <authorList>
            <person name="Araujo J.E."/>
            <person name="Taketani R.G."/>
            <person name="Silva M.C.P."/>
            <person name="Loureco M.V."/>
            <person name="Andreote F.D."/>
        </authorList>
    </citation>
    <scope>NUCLEOTIDE SEQUENCE [LARGE SCALE GENOMIC DNA]</scope>
    <source>
        <strain evidence="2 3">NAP PRIS-MGV</strain>
    </source>
</reference>
<keyword evidence="1" id="KW-1133">Transmembrane helix</keyword>
<evidence type="ECO:0000313" key="2">
    <source>
        <dbReference type="EMBL" id="PQO40222.1"/>
    </source>
</evidence>
<organism evidence="2 3">
    <name type="scientific">Blastopirellula marina</name>
    <dbReference type="NCBI Taxonomy" id="124"/>
    <lineage>
        <taxon>Bacteria</taxon>
        <taxon>Pseudomonadati</taxon>
        <taxon>Planctomycetota</taxon>
        <taxon>Planctomycetia</taxon>
        <taxon>Pirellulales</taxon>
        <taxon>Pirellulaceae</taxon>
        <taxon>Blastopirellula</taxon>
    </lineage>
</organism>
<keyword evidence="1" id="KW-0472">Membrane</keyword>
<proteinExistence type="predicted"/>
<feature type="transmembrane region" description="Helical" evidence="1">
    <location>
        <begin position="28"/>
        <end position="48"/>
    </location>
</feature>
<name>A0A2S8G6Z1_9BACT</name>
<dbReference type="Pfam" id="PF14316">
    <property type="entry name" value="DUF4381"/>
    <property type="match status" value="1"/>
</dbReference>
<dbReference type="AlphaFoldDB" id="A0A2S8G6Z1"/>
<dbReference type="InterPro" id="IPR025489">
    <property type="entry name" value="DUF4381"/>
</dbReference>